<evidence type="ECO:0000313" key="14">
    <source>
        <dbReference type="Proteomes" id="UP000255265"/>
    </source>
</evidence>
<dbReference type="InterPro" id="IPR004565">
    <property type="entry name" value="OM_lipoprot_LolB"/>
</dbReference>
<keyword evidence="9" id="KW-0564">Palmitate</keyword>
<protein>
    <recommendedName>
        <fullName evidence="4">Outer-membrane lipoprotein LolB</fullName>
    </recommendedName>
</protein>
<proteinExistence type="inferred from homology"/>
<keyword evidence="7" id="KW-0653">Protein transport</keyword>
<organism evidence="13 14">
    <name type="scientific">Pseudacidovorax intermedius</name>
    <dbReference type="NCBI Taxonomy" id="433924"/>
    <lineage>
        <taxon>Bacteria</taxon>
        <taxon>Pseudomonadati</taxon>
        <taxon>Pseudomonadota</taxon>
        <taxon>Betaproteobacteria</taxon>
        <taxon>Burkholderiales</taxon>
        <taxon>Comamonadaceae</taxon>
        <taxon>Pseudacidovorax</taxon>
    </lineage>
</organism>
<evidence type="ECO:0000256" key="12">
    <source>
        <dbReference type="ARBA" id="ARBA00023288"/>
    </source>
</evidence>
<evidence type="ECO:0000256" key="8">
    <source>
        <dbReference type="ARBA" id="ARBA00023136"/>
    </source>
</evidence>
<comment type="subcellular location">
    <subcellularLocation>
        <location evidence="1">Cell outer membrane</location>
        <topology evidence="1">Lipid-anchor</topology>
    </subcellularLocation>
</comment>
<dbReference type="GO" id="GO:0009279">
    <property type="term" value="C:cell outer membrane"/>
    <property type="evidence" value="ECO:0007669"/>
    <property type="project" value="UniProtKB-SubCell"/>
</dbReference>
<comment type="caution">
    <text evidence="13">The sequence shown here is derived from an EMBL/GenBank/DDBJ whole genome shotgun (WGS) entry which is preliminary data.</text>
</comment>
<sequence>MTSAAGAALALAGCAAPQAARRAEAGSSHWSGRLSLSVDSNPPQSFAAVFELDGNPEQGELLLTTPLGNTLGALQWSPGTAVLRDGAQQRRFASIAALTEAVTGAALPIDALFEWLQGRPAQVPGWRAELSQVAQGRLQATRDAPLPTAQLRVVFERPSP</sequence>
<keyword evidence="10" id="KW-0143">Chaperone</keyword>
<evidence type="ECO:0000313" key="13">
    <source>
        <dbReference type="EMBL" id="RDI16994.1"/>
    </source>
</evidence>
<comment type="subunit">
    <text evidence="3">Monomer.</text>
</comment>
<evidence type="ECO:0000256" key="7">
    <source>
        <dbReference type="ARBA" id="ARBA00022927"/>
    </source>
</evidence>
<evidence type="ECO:0000256" key="9">
    <source>
        <dbReference type="ARBA" id="ARBA00023139"/>
    </source>
</evidence>
<reference evidence="13 14" key="1">
    <citation type="submission" date="2018-07" db="EMBL/GenBank/DDBJ databases">
        <title>Genomic Encyclopedia of Type Strains, Phase IV (KMG-IV): sequencing the most valuable type-strain genomes for metagenomic binning, comparative biology and taxonomic classification.</title>
        <authorList>
            <person name="Goeker M."/>
        </authorList>
    </citation>
    <scope>NUCLEOTIDE SEQUENCE [LARGE SCALE GENOMIC DNA]</scope>
    <source>
        <strain evidence="13 14">DSM 21352</strain>
    </source>
</reference>
<dbReference type="RefSeq" id="WP_114804950.1">
    <property type="nucleotide sequence ID" value="NZ_QQAV01000018.1"/>
</dbReference>
<keyword evidence="12 13" id="KW-0449">Lipoprotein</keyword>
<dbReference type="EMBL" id="QQAV01000018">
    <property type="protein sequence ID" value="RDI16994.1"/>
    <property type="molecule type" value="Genomic_DNA"/>
</dbReference>
<dbReference type="InterPro" id="IPR029046">
    <property type="entry name" value="LolA/LolB/LppX"/>
</dbReference>
<dbReference type="Pfam" id="PF03550">
    <property type="entry name" value="LolB"/>
    <property type="match status" value="1"/>
</dbReference>
<accession>A0A370F3X1</accession>
<keyword evidence="11" id="KW-0998">Cell outer membrane</keyword>
<keyword evidence="5" id="KW-0813">Transport</keyword>
<keyword evidence="6" id="KW-0732">Signal</keyword>
<dbReference type="SUPFAM" id="SSF89392">
    <property type="entry name" value="Prokaryotic lipoproteins and lipoprotein localization factors"/>
    <property type="match status" value="1"/>
</dbReference>
<evidence type="ECO:0000256" key="1">
    <source>
        <dbReference type="ARBA" id="ARBA00004459"/>
    </source>
</evidence>
<evidence type="ECO:0000256" key="2">
    <source>
        <dbReference type="ARBA" id="ARBA00009696"/>
    </source>
</evidence>
<evidence type="ECO:0000256" key="11">
    <source>
        <dbReference type="ARBA" id="ARBA00023237"/>
    </source>
</evidence>
<dbReference type="AlphaFoldDB" id="A0A370F3X1"/>
<name>A0A370F3X1_9BURK</name>
<evidence type="ECO:0000256" key="3">
    <source>
        <dbReference type="ARBA" id="ARBA00011245"/>
    </source>
</evidence>
<keyword evidence="14" id="KW-1185">Reference proteome</keyword>
<comment type="similarity">
    <text evidence="2">Belongs to the LolB family.</text>
</comment>
<evidence type="ECO:0000256" key="10">
    <source>
        <dbReference type="ARBA" id="ARBA00023186"/>
    </source>
</evidence>
<keyword evidence="8" id="KW-0472">Membrane</keyword>
<evidence type="ECO:0000256" key="5">
    <source>
        <dbReference type="ARBA" id="ARBA00022448"/>
    </source>
</evidence>
<evidence type="ECO:0000256" key="6">
    <source>
        <dbReference type="ARBA" id="ARBA00022729"/>
    </source>
</evidence>
<dbReference type="OrthoDB" id="5296388at2"/>
<gene>
    <name evidence="13" type="ORF">DFR41_11821</name>
</gene>
<dbReference type="Proteomes" id="UP000255265">
    <property type="component" value="Unassembled WGS sequence"/>
</dbReference>
<dbReference type="GO" id="GO:0015031">
    <property type="term" value="P:protein transport"/>
    <property type="evidence" value="ECO:0007669"/>
    <property type="project" value="UniProtKB-KW"/>
</dbReference>
<evidence type="ECO:0000256" key="4">
    <source>
        <dbReference type="ARBA" id="ARBA00016202"/>
    </source>
</evidence>
<dbReference type="Gene3D" id="2.50.20.10">
    <property type="entry name" value="Lipoprotein localisation LolA/LolB/LppX"/>
    <property type="match status" value="1"/>
</dbReference>